<dbReference type="WBParaSite" id="ACRNAN_scaffold775.g11537.t1">
    <property type="protein sequence ID" value="ACRNAN_scaffold775.g11537.t1"/>
    <property type="gene ID" value="ACRNAN_scaffold775.g11537"/>
</dbReference>
<name>A0A914EH78_9BILA</name>
<proteinExistence type="predicted"/>
<keyword evidence="1" id="KW-1185">Reference proteome</keyword>
<dbReference type="AlphaFoldDB" id="A0A914EH78"/>
<evidence type="ECO:0000313" key="2">
    <source>
        <dbReference type="WBParaSite" id="ACRNAN_scaffold775.g11537.t1"/>
    </source>
</evidence>
<protein>
    <submittedName>
        <fullName evidence="2">Transposase</fullName>
    </submittedName>
</protein>
<dbReference type="Proteomes" id="UP000887540">
    <property type="component" value="Unplaced"/>
</dbReference>
<evidence type="ECO:0000313" key="1">
    <source>
        <dbReference type="Proteomes" id="UP000887540"/>
    </source>
</evidence>
<organism evidence="1 2">
    <name type="scientific">Acrobeloides nanus</name>
    <dbReference type="NCBI Taxonomy" id="290746"/>
    <lineage>
        <taxon>Eukaryota</taxon>
        <taxon>Metazoa</taxon>
        <taxon>Ecdysozoa</taxon>
        <taxon>Nematoda</taxon>
        <taxon>Chromadorea</taxon>
        <taxon>Rhabditida</taxon>
        <taxon>Tylenchina</taxon>
        <taxon>Cephalobomorpha</taxon>
        <taxon>Cephaloboidea</taxon>
        <taxon>Cephalobidae</taxon>
        <taxon>Acrobeloides</taxon>
    </lineage>
</organism>
<sequence>MTYAIEAWYPSQVLQNSIECVKKFAAKLTTNDFKPPYPTLLEKVDWKSISRITMERRAVIVYNYAQDRRTLPDNAIVLRSTESSRHSQRIGHGMELTMPVTRLEAVLSTSLNTARRIWNTLLAELVAIASPERFKVAVKDPAVYAHLINKNAVRNVELAV</sequence>
<reference evidence="2" key="1">
    <citation type="submission" date="2022-11" db="UniProtKB">
        <authorList>
            <consortium name="WormBaseParasite"/>
        </authorList>
    </citation>
    <scope>IDENTIFICATION</scope>
</reference>
<accession>A0A914EH78</accession>